<comment type="caution">
    <text evidence="1">The sequence shown here is derived from an EMBL/GenBank/DDBJ whole genome shotgun (WGS) entry which is preliminary data.</text>
</comment>
<reference evidence="2" key="1">
    <citation type="journal article" date="2019" name="Int. J. Syst. Evol. Microbiol.">
        <title>The Global Catalogue of Microorganisms (GCM) 10K type strain sequencing project: providing services to taxonomists for standard genome sequencing and annotation.</title>
        <authorList>
            <consortium name="The Broad Institute Genomics Platform"/>
            <consortium name="The Broad Institute Genome Sequencing Center for Infectious Disease"/>
            <person name="Wu L."/>
            <person name="Ma J."/>
        </authorList>
    </citation>
    <scope>NUCLEOTIDE SEQUENCE [LARGE SCALE GENOMIC DNA]</scope>
    <source>
        <strain evidence="2">CGMCC 1.13681</strain>
    </source>
</reference>
<name>A0ABW2GFQ0_9ACTN</name>
<sequence>MVRWTEQAGGASYGALRWSGPELVDAPGLESWLGFAQDFNGYVHLFARRRREKADGTVAVDVVHATQYQPGKALLGWRSLGNPLKDETATEIGVPVAAVDGTGALHVMVHRHGTGLMARHQPAGGSWTTWSSLEGRWVRDPGVLTVIGPTCRMEFLAPYRGGAVHWLQQQPGAPYRWGSKLGVDAEPGSVAAFDSGQDRMTCLWRDASSGMLLAFRPPGAGRPPEGPFVIDPVAESGGLGPVAAQRALIDGYDYTVLARTRPDGTVLFAAYATGYEQAGVWWSELGGPSAAGPPALAFDARGLLVVALVSQDGRLWTTRQKNTGGGLSFEKWTTT</sequence>
<gene>
    <name evidence="1" type="ORF">ACFQLX_09430</name>
</gene>
<dbReference type="SUPFAM" id="SSF89372">
    <property type="entry name" value="Fucose-specific lectin"/>
    <property type="match status" value="1"/>
</dbReference>
<protein>
    <submittedName>
        <fullName evidence="1">Uncharacterized protein</fullName>
    </submittedName>
</protein>
<dbReference type="Proteomes" id="UP001596413">
    <property type="component" value="Unassembled WGS sequence"/>
</dbReference>
<evidence type="ECO:0000313" key="1">
    <source>
        <dbReference type="EMBL" id="MFC7218388.1"/>
    </source>
</evidence>
<dbReference type="RefSeq" id="WP_386413739.1">
    <property type="nucleotide sequence ID" value="NZ_JBHSZO010000011.1"/>
</dbReference>
<organism evidence="1 2">
    <name type="scientific">Streptomyces polyrhachis</name>
    <dbReference type="NCBI Taxonomy" id="1282885"/>
    <lineage>
        <taxon>Bacteria</taxon>
        <taxon>Bacillati</taxon>
        <taxon>Actinomycetota</taxon>
        <taxon>Actinomycetes</taxon>
        <taxon>Kitasatosporales</taxon>
        <taxon>Streptomycetaceae</taxon>
        <taxon>Streptomyces</taxon>
    </lineage>
</organism>
<accession>A0ABW2GFQ0</accession>
<dbReference type="EMBL" id="JBHSZO010000011">
    <property type="protein sequence ID" value="MFC7218388.1"/>
    <property type="molecule type" value="Genomic_DNA"/>
</dbReference>
<evidence type="ECO:0000313" key="2">
    <source>
        <dbReference type="Proteomes" id="UP001596413"/>
    </source>
</evidence>
<keyword evidence="2" id="KW-1185">Reference proteome</keyword>
<proteinExistence type="predicted"/>